<name>A0A1N7B6W3_9EURY</name>
<dbReference type="RefSeq" id="WP_076430425.1">
    <property type="nucleotide sequence ID" value="NZ_FTNO01000002.1"/>
</dbReference>
<dbReference type="Proteomes" id="UP000186914">
    <property type="component" value="Unassembled WGS sequence"/>
</dbReference>
<reference evidence="2" key="1">
    <citation type="submission" date="2017-01" db="EMBL/GenBank/DDBJ databases">
        <authorList>
            <person name="Varghese N."/>
            <person name="Submissions S."/>
        </authorList>
    </citation>
    <scope>NUCLEOTIDE SEQUENCE [LARGE SCALE GENOMIC DNA]</scope>
    <source>
        <strain evidence="2">CGMCC 1.7737</strain>
    </source>
</reference>
<evidence type="ECO:0008006" key="3">
    <source>
        <dbReference type="Google" id="ProtNLM"/>
    </source>
</evidence>
<proteinExistence type="predicted"/>
<dbReference type="EMBL" id="FTNO01000002">
    <property type="protein sequence ID" value="SIR47026.1"/>
    <property type="molecule type" value="Genomic_DNA"/>
</dbReference>
<gene>
    <name evidence="1" type="ORF">SAMN05421858_2374</name>
</gene>
<dbReference type="OrthoDB" id="195563at2157"/>
<dbReference type="SUPFAM" id="SSF46785">
    <property type="entry name" value="Winged helix' DNA-binding domain"/>
    <property type="match status" value="1"/>
</dbReference>
<dbReference type="AlphaFoldDB" id="A0A1N7B6W3"/>
<dbReference type="Gene3D" id="1.10.10.10">
    <property type="entry name" value="Winged helix-like DNA-binding domain superfamily/Winged helix DNA-binding domain"/>
    <property type="match status" value="1"/>
</dbReference>
<accession>A0A1N7B6W3</accession>
<sequence>MHTERDDSESLPEARLHIEEGTNGRRAMAFLAANDGHAFTRSEIRDGTGISDGSIGSVLTRLADDGLLEHRGQYWTLSVEKMDEIDSEALLAELREEWNEGW</sequence>
<keyword evidence="2" id="KW-1185">Reference proteome</keyword>
<dbReference type="InterPro" id="IPR036390">
    <property type="entry name" value="WH_DNA-bd_sf"/>
</dbReference>
<dbReference type="InterPro" id="IPR036388">
    <property type="entry name" value="WH-like_DNA-bd_sf"/>
</dbReference>
<protein>
    <recommendedName>
        <fullName evidence="3">MarR family protein</fullName>
    </recommendedName>
</protein>
<evidence type="ECO:0000313" key="2">
    <source>
        <dbReference type="Proteomes" id="UP000186914"/>
    </source>
</evidence>
<organism evidence="1 2">
    <name type="scientific">Haladaptatus litoreus</name>
    <dbReference type="NCBI Taxonomy" id="553468"/>
    <lineage>
        <taxon>Archaea</taxon>
        <taxon>Methanobacteriati</taxon>
        <taxon>Methanobacteriota</taxon>
        <taxon>Stenosarchaea group</taxon>
        <taxon>Halobacteria</taxon>
        <taxon>Halobacteriales</taxon>
        <taxon>Haladaptataceae</taxon>
        <taxon>Haladaptatus</taxon>
    </lineage>
</organism>
<evidence type="ECO:0000313" key="1">
    <source>
        <dbReference type="EMBL" id="SIR47026.1"/>
    </source>
</evidence>